<dbReference type="AlphaFoldDB" id="A0A1H6AYC3"/>
<evidence type="ECO:0000256" key="2">
    <source>
        <dbReference type="SAM" id="MobiDB-lite"/>
    </source>
</evidence>
<dbReference type="Gene3D" id="3.40.50.2300">
    <property type="match status" value="2"/>
</dbReference>
<protein>
    <submittedName>
        <fullName evidence="5">ABC-type branched-chain amino acid transport system, substrate-binding protein</fullName>
    </submittedName>
</protein>
<evidence type="ECO:0000259" key="3">
    <source>
        <dbReference type="Pfam" id="PF13458"/>
    </source>
</evidence>
<organism evidence="5 6">
    <name type="scientific">Halobellus limi</name>
    <dbReference type="NCBI Taxonomy" id="699433"/>
    <lineage>
        <taxon>Archaea</taxon>
        <taxon>Methanobacteriati</taxon>
        <taxon>Methanobacteriota</taxon>
        <taxon>Stenosarchaea group</taxon>
        <taxon>Halobacteria</taxon>
        <taxon>Halobacteriales</taxon>
        <taxon>Haloferacaceae</taxon>
        <taxon>Halobellus</taxon>
    </lineage>
</organism>
<feature type="compositionally biased region" description="Gly residues" evidence="2">
    <location>
        <begin position="32"/>
        <end position="69"/>
    </location>
</feature>
<dbReference type="PANTHER" id="PTHR30483">
    <property type="entry name" value="LEUCINE-SPECIFIC-BINDING PROTEIN"/>
    <property type="match status" value="1"/>
</dbReference>
<evidence type="ECO:0000256" key="1">
    <source>
        <dbReference type="ARBA" id="ARBA00022729"/>
    </source>
</evidence>
<evidence type="ECO:0000313" key="6">
    <source>
        <dbReference type="Proteomes" id="UP000236740"/>
    </source>
</evidence>
<keyword evidence="1" id="KW-0732">Signal</keyword>
<dbReference type="KEGG" id="hlm:DV707_09200"/>
<evidence type="ECO:0000313" key="4">
    <source>
        <dbReference type="EMBL" id="QCC47819.1"/>
    </source>
</evidence>
<dbReference type="Proteomes" id="UP000296733">
    <property type="component" value="Chromosome"/>
</dbReference>
<proteinExistence type="predicted"/>
<evidence type="ECO:0000313" key="5">
    <source>
        <dbReference type="EMBL" id="SEG53571.1"/>
    </source>
</evidence>
<dbReference type="EMBL" id="FNVN01000003">
    <property type="protein sequence ID" value="SEG53571.1"/>
    <property type="molecule type" value="Genomic_DNA"/>
</dbReference>
<dbReference type="PANTHER" id="PTHR30483:SF37">
    <property type="entry name" value="ABC TRANSPORTER SUBSTRATE-BINDING PROTEIN"/>
    <property type="match status" value="1"/>
</dbReference>
<sequence length="445" mass="47519">MARDDTSIRRRTYLKGAGATSTLAITGLAGCTLGGGGGDDGGDGSGDGGGDGGDSGDGGGDSGGDGGGDTTPLTIAGTVPETGSFSSLGEDLRRGYELGVARMNEELDRDVELILRDDESDAQTLREQLQAIVSNNDVNMIWGSFSSLLVTAGSAFAENQGLPFLGIAFAYEAPHRNDNYEWTFAPFPKSRDVARSTLGTLQLIPEEERPTNVGIWEPNSGWGEEQAQYWEDTLSEAGYDVVMREVFEIGSSDFSTLISQAESNEVEVLLSNPTPPGGITAVNQMQSNNWAPKMLKFVRGADPSAWWSALGESGAYALMCPGWVPGLTGNGNAALRETFFNEYDIESEYMPANVGGSYNLTQVAQQAVEAAGSVEPTAVRDALRSTEFETVIGSFTFEENGLPTEGELTAPTGQWWEGAQRLAYPDTDSERAIDFQYPIPPWSER</sequence>
<dbReference type="OrthoDB" id="200499at2157"/>
<gene>
    <name evidence="4" type="ORF">DV707_09200</name>
    <name evidence="5" type="ORF">SAMN04488133_2590</name>
</gene>
<reference evidence="5 6" key="1">
    <citation type="submission" date="2016-10" db="EMBL/GenBank/DDBJ databases">
        <authorList>
            <person name="de Groot N.N."/>
        </authorList>
    </citation>
    <scope>NUCLEOTIDE SEQUENCE [LARGE SCALE GENOMIC DNA]</scope>
    <source>
        <strain evidence="5 6">CGMCC 1.10331</strain>
    </source>
</reference>
<dbReference type="SUPFAM" id="SSF53822">
    <property type="entry name" value="Periplasmic binding protein-like I"/>
    <property type="match status" value="1"/>
</dbReference>
<dbReference type="EMBL" id="CP031311">
    <property type="protein sequence ID" value="QCC47819.1"/>
    <property type="molecule type" value="Genomic_DNA"/>
</dbReference>
<feature type="region of interest" description="Disordered" evidence="2">
    <location>
        <begin position="30"/>
        <end position="89"/>
    </location>
</feature>
<dbReference type="RefSeq" id="WP_103992262.1">
    <property type="nucleotide sequence ID" value="NZ_CP031311.1"/>
</dbReference>
<dbReference type="GeneID" id="39858264"/>
<evidence type="ECO:0000313" key="7">
    <source>
        <dbReference type="Proteomes" id="UP000296733"/>
    </source>
</evidence>
<name>A0A1H6AYC3_9EURY</name>
<feature type="domain" description="Leucine-binding protein" evidence="3">
    <location>
        <begin position="72"/>
        <end position="402"/>
    </location>
</feature>
<reference evidence="4 7" key="2">
    <citation type="journal article" date="2019" name="Nat. Commun.">
        <title>A new type of DNA phosphorothioation-based antiviral system in archaea.</title>
        <authorList>
            <person name="Xiong L."/>
            <person name="Liu S."/>
            <person name="Chen S."/>
            <person name="Xiao Y."/>
            <person name="Zhu B."/>
            <person name="Gao Y."/>
            <person name="Zhang Y."/>
            <person name="Chen B."/>
            <person name="Luo J."/>
            <person name="Deng Z."/>
            <person name="Chen X."/>
            <person name="Wang L."/>
            <person name="Chen S."/>
        </authorList>
    </citation>
    <scope>NUCLEOTIDE SEQUENCE [LARGE SCALE GENOMIC DNA]</scope>
    <source>
        <strain evidence="4 7">CGMCC 1.10331</strain>
    </source>
</reference>
<dbReference type="Pfam" id="PF13458">
    <property type="entry name" value="Peripla_BP_6"/>
    <property type="match status" value="1"/>
</dbReference>
<dbReference type="InterPro" id="IPR028082">
    <property type="entry name" value="Peripla_BP_I"/>
</dbReference>
<dbReference type="CDD" id="cd06338">
    <property type="entry name" value="PBP1_ABC_ligand_binding-like"/>
    <property type="match status" value="1"/>
</dbReference>
<dbReference type="Proteomes" id="UP000236740">
    <property type="component" value="Unassembled WGS sequence"/>
</dbReference>
<dbReference type="InterPro" id="IPR051010">
    <property type="entry name" value="BCAA_transport"/>
</dbReference>
<dbReference type="PROSITE" id="PS51257">
    <property type="entry name" value="PROKAR_LIPOPROTEIN"/>
    <property type="match status" value="1"/>
</dbReference>
<keyword evidence="6" id="KW-1185">Reference proteome</keyword>
<dbReference type="InterPro" id="IPR028081">
    <property type="entry name" value="Leu-bd"/>
</dbReference>
<accession>A0A1H6AYC3</accession>